<dbReference type="PROSITE" id="PS51755">
    <property type="entry name" value="OMPR_PHOB"/>
    <property type="match status" value="1"/>
</dbReference>
<gene>
    <name evidence="8" type="ORF">NB645_03535</name>
</gene>
<dbReference type="Gene3D" id="3.40.50.2300">
    <property type="match status" value="1"/>
</dbReference>
<dbReference type="InterPro" id="IPR039420">
    <property type="entry name" value="WalR-like"/>
</dbReference>
<dbReference type="Gene3D" id="6.10.250.690">
    <property type="match status" value="1"/>
</dbReference>
<dbReference type="SUPFAM" id="SSF46894">
    <property type="entry name" value="C-terminal effector domain of the bipartite response regulators"/>
    <property type="match status" value="1"/>
</dbReference>
<organism evidence="8 9">
    <name type="scientific">Oxalobacter aliiformigenes</name>
    <dbReference type="NCBI Taxonomy" id="2946593"/>
    <lineage>
        <taxon>Bacteria</taxon>
        <taxon>Pseudomonadati</taxon>
        <taxon>Pseudomonadota</taxon>
        <taxon>Betaproteobacteria</taxon>
        <taxon>Burkholderiales</taxon>
        <taxon>Oxalobacteraceae</taxon>
        <taxon>Oxalobacter</taxon>
    </lineage>
</organism>
<dbReference type="SMART" id="SM00862">
    <property type="entry name" value="Trans_reg_C"/>
    <property type="match status" value="1"/>
</dbReference>
<dbReference type="PANTHER" id="PTHR48111">
    <property type="entry name" value="REGULATOR OF RPOS"/>
    <property type="match status" value="1"/>
</dbReference>
<dbReference type="RefSeq" id="WP_269265353.1">
    <property type="nucleotide sequence ID" value="NZ_CP098248.1"/>
</dbReference>
<keyword evidence="2" id="KW-0902">Two-component regulatory system</keyword>
<evidence type="ECO:0000313" key="9">
    <source>
        <dbReference type="Proteomes" id="UP001164794"/>
    </source>
</evidence>
<keyword evidence="9" id="KW-1185">Reference proteome</keyword>
<evidence type="ECO:0000259" key="7">
    <source>
        <dbReference type="PROSITE" id="PS51755"/>
    </source>
</evidence>
<dbReference type="EMBL" id="CP098248">
    <property type="protein sequence ID" value="WAV97810.1"/>
    <property type="molecule type" value="Genomic_DNA"/>
</dbReference>
<dbReference type="InterPro" id="IPR001789">
    <property type="entry name" value="Sig_transdc_resp-reg_receiver"/>
</dbReference>
<dbReference type="SUPFAM" id="SSF52172">
    <property type="entry name" value="CheY-like"/>
    <property type="match status" value="1"/>
</dbReference>
<keyword evidence="1 4" id="KW-0597">Phosphoprotein</keyword>
<dbReference type="InterPro" id="IPR001867">
    <property type="entry name" value="OmpR/PhoB-type_DNA-bd"/>
</dbReference>
<dbReference type="Pfam" id="PF00486">
    <property type="entry name" value="Trans_reg_C"/>
    <property type="match status" value="1"/>
</dbReference>
<evidence type="ECO:0000256" key="2">
    <source>
        <dbReference type="ARBA" id="ARBA00023012"/>
    </source>
</evidence>
<evidence type="ECO:0000256" key="5">
    <source>
        <dbReference type="PROSITE-ProRule" id="PRU01091"/>
    </source>
</evidence>
<dbReference type="Gene3D" id="1.10.10.10">
    <property type="entry name" value="Winged helix-like DNA-binding domain superfamily/Winged helix DNA-binding domain"/>
    <property type="match status" value="1"/>
</dbReference>
<evidence type="ECO:0000256" key="1">
    <source>
        <dbReference type="ARBA" id="ARBA00022553"/>
    </source>
</evidence>
<feature type="domain" description="Response regulatory" evidence="6">
    <location>
        <begin position="7"/>
        <end position="123"/>
    </location>
</feature>
<dbReference type="SMART" id="SM00448">
    <property type="entry name" value="REC"/>
    <property type="match status" value="1"/>
</dbReference>
<evidence type="ECO:0000259" key="6">
    <source>
        <dbReference type="PROSITE" id="PS50110"/>
    </source>
</evidence>
<keyword evidence="3 5" id="KW-0238">DNA-binding</keyword>
<evidence type="ECO:0000256" key="4">
    <source>
        <dbReference type="PROSITE-ProRule" id="PRU00169"/>
    </source>
</evidence>
<proteinExistence type="predicted"/>
<evidence type="ECO:0000313" key="8">
    <source>
        <dbReference type="EMBL" id="WAV97810.1"/>
    </source>
</evidence>
<dbReference type="InterPro" id="IPR011006">
    <property type="entry name" value="CheY-like_superfamily"/>
</dbReference>
<sequence length="233" mass="26296">MASENISILVVEDEPAIAELVSFSVKTAGWTPVTVYTGTEAWAALQRFRPDMVLLDWMLPDLSGMRLLMKIREHKDMKTLPVIMLTAKTLEEDKVAGLDQGADDYITKPFSPKELVARINALLRRKAPERAKSLLRAGAVTLDPESCRVRIGDNDVEIGNSEFRLLKFLMANPDRVFSRGQLLDKVWSNQLDIEERTVDVHVLRLRKALKGQEGLVRTVRGMGYMLSEKDKSE</sequence>
<evidence type="ECO:0000256" key="3">
    <source>
        <dbReference type="ARBA" id="ARBA00023125"/>
    </source>
</evidence>
<reference evidence="8" key="1">
    <citation type="journal article" date="2022" name="Front. Microbiol.">
        <title>New perspectives on an old grouping: The genomic and phenotypic variability of Oxalobacter formigenes and the implications for calcium oxalate stone prevention.</title>
        <authorList>
            <person name="Chmiel J.A."/>
            <person name="Carr C."/>
            <person name="Stuivenberg G.A."/>
            <person name="Venema R."/>
            <person name="Chanyi R.M."/>
            <person name="Al K.F."/>
            <person name="Giguere D."/>
            <person name="Say H."/>
            <person name="Akouris P.P."/>
            <person name="Dominguez Romero S.A."/>
            <person name="Kwong A."/>
            <person name="Tai V."/>
            <person name="Koval S.F."/>
            <person name="Razvi H."/>
            <person name="Bjazevic J."/>
            <person name="Burton J.P."/>
        </authorList>
    </citation>
    <scope>NUCLEOTIDE SEQUENCE</scope>
    <source>
        <strain evidence="8">HOxNP-1</strain>
    </source>
</reference>
<dbReference type="Proteomes" id="UP001164794">
    <property type="component" value="Chromosome"/>
</dbReference>
<name>A0ABY7JJM3_9BURK</name>
<feature type="domain" description="OmpR/PhoB-type" evidence="7">
    <location>
        <begin position="132"/>
        <end position="228"/>
    </location>
</feature>
<dbReference type="InterPro" id="IPR016032">
    <property type="entry name" value="Sig_transdc_resp-reg_C-effctor"/>
</dbReference>
<feature type="modified residue" description="4-aspartylphosphate" evidence="4">
    <location>
        <position position="56"/>
    </location>
</feature>
<accession>A0ABY7JJM3</accession>
<dbReference type="CDD" id="cd00383">
    <property type="entry name" value="trans_reg_C"/>
    <property type="match status" value="1"/>
</dbReference>
<dbReference type="PANTHER" id="PTHR48111:SF40">
    <property type="entry name" value="PHOSPHATE REGULON TRANSCRIPTIONAL REGULATORY PROTEIN PHOB"/>
    <property type="match status" value="1"/>
</dbReference>
<dbReference type="PROSITE" id="PS50110">
    <property type="entry name" value="RESPONSE_REGULATORY"/>
    <property type="match status" value="1"/>
</dbReference>
<feature type="DNA-binding region" description="OmpR/PhoB-type" evidence="5">
    <location>
        <begin position="132"/>
        <end position="228"/>
    </location>
</feature>
<dbReference type="InterPro" id="IPR036388">
    <property type="entry name" value="WH-like_DNA-bd_sf"/>
</dbReference>
<protein>
    <submittedName>
        <fullName evidence="8">Response regulator</fullName>
    </submittedName>
</protein>
<dbReference type="Pfam" id="PF00072">
    <property type="entry name" value="Response_reg"/>
    <property type="match status" value="1"/>
</dbReference>